<feature type="domain" description="DIRP" evidence="4">
    <location>
        <begin position="178"/>
        <end position="275"/>
    </location>
</feature>
<accession>H3GXV9</accession>
<sequence>MQSLEPRWSRKELRTFYILLKAHGQQWDKLKERLPQRSEASVRALFEMHRGYLSLPEASVEGFCAILTDQYKAQDELPQDAGQDDVKQERQDADNDKQDHQDAGQDEPPRSRKKRRLEKLLATDQLVTRADPVTEQAETRRRTTGRKSATPTRSRSWLDSGLDQVTGRRFDLPWCHWFYSFVDVDFFRHNEFIECLSNMGLRKITVAARPIWSSVRASMGHARRLSPFFFVQEKEKLEAYRAVKRRFDTPSDKSWPYRCPAPLLPGVSVMGVCQVFFWDSVPRVAAVACSLDNVMVLDFPPWSGESEDHLAEPKLAATTLLRREHAPRGRVAPVTERRTTSSCLADRFREEKIRAVLAVKSLLHRKETIVSILAKLNERVAEQQIRLHEETAKKSSLWTTPTAFSSAAVKDLAWANSREKAQLQKQHAWLAANLDATNSYLKAALLSLQSFASTDPPEAGGSSVVDSAYASAGDGDSLMAPTETLNEDQMRWAIDFLAASQKKAATVVKESALHVVKEDQALPRLNDPTDDVRLGSVLPGTMQQVANCVTLMSVLHRHVAASPDVPQVVTQKLVERVLELLKPSHEANMDLYAELRVAVEAAQAQMALQATTNGAD</sequence>
<dbReference type="eggNOG" id="KOG1019">
    <property type="taxonomic scope" value="Eukaryota"/>
</dbReference>
<dbReference type="OMA" id="RPIWSSV"/>
<evidence type="ECO:0000259" key="4">
    <source>
        <dbReference type="SMART" id="SM01135"/>
    </source>
</evidence>
<evidence type="ECO:0000313" key="5">
    <source>
        <dbReference type="EnsemblProtists" id="Phyra82471"/>
    </source>
</evidence>
<dbReference type="VEuPathDB" id="FungiDB:KRP23_8190"/>
<dbReference type="PANTHER" id="PTHR21689">
    <property type="entry name" value="LIN-9"/>
    <property type="match status" value="1"/>
</dbReference>
<keyword evidence="2" id="KW-0539">Nucleus</keyword>
<keyword evidence="6" id="KW-1185">Reference proteome</keyword>
<name>H3GXV9_PHYRM</name>
<dbReference type="InterPro" id="IPR033471">
    <property type="entry name" value="DIRP"/>
</dbReference>
<feature type="compositionally biased region" description="Basic and acidic residues" evidence="3">
    <location>
        <begin position="84"/>
        <end position="110"/>
    </location>
</feature>
<dbReference type="InParanoid" id="H3GXV9"/>
<evidence type="ECO:0000256" key="3">
    <source>
        <dbReference type="SAM" id="MobiDB-lite"/>
    </source>
</evidence>
<dbReference type="GO" id="GO:0006357">
    <property type="term" value="P:regulation of transcription by RNA polymerase II"/>
    <property type="evidence" value="ECO:0000318"/>
    <property type="project" value="GO_Central"/>
</dbReference>
<dbReference type="VEuPathDB" id="FungiDB:KRP22_12756"/>
<dbReference type="EMBL" id="DS566069">
    <property type="status" value="NOT_ANNOTATED_CDS"/>
    <property type="molecule type" value="Genomic_DNA"/>
</dbReference>
<comment type="subcellular location">
    <subcellularLocation>
        <location evidence="1">Nucleus</location>
    </subcellularLocation>
</comment>
<dbReference type="EnsemblProtists" id="Phyra82471">
    <property type="protein sequence ID" value="Phyra82471"/>
    <property type="gene ID" value="Phyra82471"/>
</dbReference>
<dbReference type="GO" id="GO:0051726">
    <property type="term" value="P:regulation of cell cycle"/>
    <property type="evidence" value="ECO:0000318"/>
    <property type="project" value="GO_Central"/>
</dbReference>
<dbReference type="Proteomes" id="UP000005238">
    <property type="component" value="Unassembled WGS sequence"/>
</dbReference>
<dbReference type="PANTHER" id="PTHR21689:SF2">
    <property type="entry name" value="PROTEIN LIN-9 HOMOLOG"/>
    <property type="match status" value="1"/>
</dbReference>
<dbReference type="SUPFAM" id="SSF46689">
    <property type="entry name" value="Homeodomain-like"/>
    <property type="match status" value="1"/>
</dbReference>
<evidence type="ECO:0000256" key="2">
    <source>
        <dbReference type="ARBA" id="ARBA00023242"/>
    </source>
</evidence>
<dbReference type="InterPro" id="IPR010561">
    <property type="entry name" value="LIN-9/ALY1"/>
</dbReference>
<dbReference type="STRING" id="164328.H3GXV9"/>
<dbReference type="InterPro" id="IPR009057">
    <property type="entry name" value="Homeodomain-like_sf"/>
</dbReference>
<feature type="region of interest" description="Disordered" evidence="3">
    <location>
        <begin position="78"/>
        <end position="158"/>
    </location>
</feature>
<reference evidence="6" key="1">
    <citation type="journal article" date="2006" name="Science">
        <title>Phytophthora genome sequences uncover evolutionary origins and mechanisms of pathogenesis.</title>
        <authorList>
            <person name="Tyler B.M."/>
            <person name="Tripathy S."/>
            <person name="Zhang X."/>
            <person name="Dehal P."/>
            <person name="Jiang R.H."/>
            <person name="Aerts A."/>
            <person name="Arredondo F.D."/>
            <person name="Baxter L."/>
            <person name="Bensasson D."/>
            <person name="Beynon J.L."/>
            <person name="Chapman J."/>
            <person name="Damasceno C.M."/>
            <person name="Dorrance A.E."/>
            <person name="Dou D."/>
            <person name="Dickerman A.W."/>
            <person name="Dubchak I.L."/>
            <person name="Garbelotto M."/>
            <person name="Gijzen M."/>
            <person name="Gordon S.G."/>
            <person name="Govers F."/>
            <person name="Grunwald N.J."/>
            <person name="Huang W."/>
            <person name="Ivors K.L."/>
            <person name="Jones R.W."/>
            <person name="Kamoun S."/>
            <person name="Krampis K."/>
            <person name="Lamour K.H."/>
            <person name="Lee M.K."/>
            <person name="McDonald W.H."/>
            <person name="Medina M."/>
            <person name="Meijer H.J."/>
            <person name="Nordberg E.K."/>
            <person name="Maclean D.J."/>
            <person name="Ospina-Giraldo M.D."/>
            <person name="Morris P.F."/>
            <person name="Phuntumart V."/>
            <person name="Putnam N.H."/>
            <person name="Rash S."/>
            <person name="Rose J.K."/>
            <person name="Sakihama Y."/>
            <person name="Salamov A.A."/>
            <person name="Savidor A."/>
            <person name="Scheuring C.F."/>
            <person name="Smith B.M."/>
            <person name="Sobral B.W."/>
            <person name="Terry A."/>
            <person name="Torto-Alalibo T.A."/>
            <person name="Win J."/>
            <person name="Xu Z."/>
            <person name="Zhang H."/>
            <person name="Grigoriev I.V."/>
            <person name="Rokhsar D.S."/>
            <person name="Boore J.L."/>
        </authorList>
    </citation>
    <scope>NUCLEOTIDE SEQUENCE [LARGE SCALE GENOMIC DNA]</scope>
    <source>
        <strain evidence="6">Pr102</strain>
    </source>
</reference>
<dbReference type="AlphaFoldDB" id="H3GXV9"/>
<dbReference type="GO" id="GO:0005654">
    <property type="term" value="C:nucleoplasm"/>
    <property type="evidence" value="ECO:0000318"/>
    <property type="project" value="GO_Central"/>
</dbReference>
<feature type="compositionally biased region" description="Polar residues" evidence="3">
    <location>
        <begin position="146"/>
        <end position="157"/>
    </location>
</feature>
<dbReference type="GO" id="GO:0003677">
    <property type="term" value="F:DNA binding"/>
    <property type="evidence" value="ECO:0000318"/>
    <property type="project" value="GO_Central"/>
</dbReference>
<dbReference type="GO" id="GO:0006351">
    <property type="term" value="P:DNA-templated transcription"/>
    <property type="evidence" value="ECO:0007669"/>
    <property type="project" value="InterPro"/>
</dbReference>
<dbReference type="SMART" id="SM01135">
    <property type="entry name" value="DIRP"/>
    <property type="match status" value="1"/>
</dbReference>
<reference evidence="5" key="2">
    <citation type="submission" date="2015-06" db="UniProtKB">
        <authorList>
            <consortium name="EnsemblProtists"/>
        </authorList>
    </citation>
    <scope>IDENTIFICATION</scope>
    <source>
        <strain evidence="5">Pr102</strain>
    </source>
</reference>
<evidence type="ECO:0000313" key="6">
    <source>
        <dbReference type="Proteomes" id="UP000005238"/>
    </source>
</evidence>
<organism evidence="5 6">
    <name type="scientific">Phytophthora ramorum</name>
    <name type="common">Sudden oak death agent</name>
    <dbReference type="NCBI Taxonomy" id="164328"/>
    <lineage>
        <taxon>Eukaryota</taxon>
        <taxon>Sar</taxon>
        <taxon>Stramenopiles</taxon>
        <taxon>Oomycota</taxon>
        <taxon>Peronosporomycetes</taxon>
        <taxon>Peronosporales</taxon>
        <taxon>Peronosporaceae</taxon>
        <taxon>Phytophthora</taxon>
    </lineage>
</organism>
<evidence type="ECO:0000256" key="1">
    <source>
        <dbReference type="ARBA" id="ARBA00004123"/>
    </source>
</evidence>
<proteinExistence type="predicted"/>
<dbReference type="HOGENOM" id="CLU_376212_0_0_1"/>
<dbReference type="Pfam" id="PF06584">
    <property type="entry name" value="DIRP"/>
    <property type="match status" value="1"/>
</dbReference>
<dbReference type="GO" id="GO:0017053">
    <property type="term" value="C:transcription repressor complex"/>
    <property type="evidence" value="ECO:0007669"/>
    <property type="project" value="InterPro"/>
</dbReference>
<protein>
    <recommendedName>
        <fullName evidence="4">DIRP domain-containing protein</fullName>
    </recommendedName>
</protein>